<dbReference type="InterPro" id="IPR029063">
    <property type="entry name" value="SAM-dependent_MTases_sf"/>
</dbReference>
<evidence type="ECO:0000256" key="7">
    <source>
        <dbReference type="RuleBase" id="RU000417"/>
    </source>
</evidence>
<feature type="compositionally biased region" description="Pro residues" evidence="8">
    <location>
        <begin position="385"/>
        <end position="394"/>
    </location>
</feature>
<dbReference type="EC" id="2.1.1.37" evidence="7"/>
<dbReference type="CDD" id="cd00315">
    <property type="entry name" value="Cyt_C5_DNA_methylase"/>
    <property type="match status" value="1"/>
</dbReference>
<dbReference type="Proteomes" id="UP000326169">
    <property type="component" value="Unassembled WGS sequence"/>
</dbReference>
<dbReference type="Pfam" id="PF00145">
    <property type="entry name" value="DNA_methylase"/>
    <property type="match status" value="1"/>
</dbReference>
<gene>
    <name evidence="9" type="ORF">NIES46_07040</name>
</gene>
<keyword evidence="3 5" id="KW-0949">S-adenosyl-L-methionine</keyword>
<dbReference type="RefSeq" id="WP_152088379.1">
    <property type="nucleotide sequence ID" value="NZ_BIMW01000033.1"/>
</dbReference>
<feature type="compositionally biased region" description="Basic and acidic residues" evidence="8">
    <location>
        <begin position="396"/>
        <end position="406"/>
    </location>
</feature>
<dbReference type="Gene3D" id="3.90.120.10">
    <property type="entry name" value="DNA Methylase, subunit A, domain 2"/>
    <property type="match status" value="1"/>
</dbReference>
<keyword evidence="4" id="KW-0680">Restriction system</keyword>
<feature type="active site" evidence="5">
    <location>
        <position position="86"/>
    </location>
</feature>
<dbReference type="PANTHER" id="PTHR10629">
    <property type="entry name" value="CYTOSINE-SPECIFIC METHYLTRANSFERASE"/>
    <property type="match status" value="1"/>
</dbReference>
<evidence type="ECO:0000256" key="5">
    <source>
        <dbReference type="PROSITE-ProRule" id="PRU01016"/>
    </source>
</evidence>
<dbReference type="GO" id="GO:0032259">
    <property type="term" value="P:methylation"/>
    <property type="evidence" value="ECO:0007669"/>
    <property type="project" value="UniProtKB-KW"/>
</dbReference>
<dbReference type="PANTHER" id="PTHR10629:SF52">
    <property type="entry name" value="DNA (CYTOSINE-5)-METHYLTRANSFERASE 1"/>
    <property type="match status" value="1"/>
</dbReference>
<feature type="region of interest" description="Disordered" evidence="8">
    <location>
        <begin position="381"/>
        <end position="406"/>
    </location>
</feature>
<protein>
    <recommendedName>
        <fullName evidence="7">Cytosine-specific methyltransferase</fullName>
        <ecNumber evidence="7">2.1.1.37</ecNumber>
    </recommendedName>
</protein>
<comment type="catalytic activity">
    <reaction evidence="7">
        <text>a 2'-deoxycytidine in DNA + S-adenosyl-L-methionine = a 5-methyl-2'-deoxycytidine in DNA + S-adenosyl-L-homocysteine + H(+)</text>
        <dbReference type="Rhea" id="RHEA:13681"/>
        <dbReference type="Rhea" id="RHEA-COMP:11369"/>
        <dbReference type="Rhea" id="RHEA-COMP:11370"/>
        <dbReference type="ChEBI" id="CHEBI:15378"/>
        <dbReference type="ChEBI" id="CHEBI:57856"/>
        <dbReference type="ChEBI" id="CHEBI:59789"/>
        <dbReference type="ChEBI" id="CHEBI:85452"/>
        <dbReference type="ChEBI" id="CHEBI:85454"/>
        <dbReference type="EC" id="2.1.1.37"/>
    </reaction>
</comment>
<accession>A0A5M3SZJ6</accession>
<dbReference type="PRINTS" id="PR00105">
    <property type="entry name" value="C5METTRFRASE"/>
</dbReference>
<name>A0A5M3SZJ6_LIMPL</name>
<dbReference type="EMBL" id="BIMW01000033">
    <property type="protein sequence ID" value="GCE92663.1"/>
    <property type="molecule type" value="Genomic_DNA"/>
</dbReference>
<evidence type="ECO:0000313" key="10">
    <source>
        <dbReference type="Proteomes" id="UP000326169"/>
    </source>
</evidence>
<proteinExistence type="inferred from homology"/>
<evidence type="ECO:0000256" key="3">
    <source>
        <dbReference type="ARBA" id="ARBA00022691"/>
    </source>
</evidence>
<dbReference type="PROSITE" id="PS51679">
    <property type="entry name" value="SAM_MT_C5"/>
    <property type="match status" value="1"/>
</dbReference>
<reference evidence="9 10" key="1">
    <citation type="journal article" date="2019" name="J Genomics">
        <title>The Draft Genome of a Hydrogen-producing Cyanobacterium, Arthrospira platensis NIES-46.</title>
        <authorList>
            <person name="Suzuki S."/>
            <person name="Yamaguchi H."/>
            <person name="Kawachi M."/>
        </authorList>
    </citation>
    <scope>NUCLEOTIDE SEQUENCE [LARGE SCALE GENOMIC DNA]</scope>
    <source>
        <strain evidence="9 10">NIES-46</strain>
    </source>
</reference>
<dbReference type="PROSITE" id="PS00094">
    <property type="entry name" value="C5_MTASE_1"/>
    <property type="match status" value="1"/>
</dbReference>
<dbReference type="Gene3D" id="3.40.50.150">
    <property type="entry name" value="Vaccinia Virus protein VP39"/>
    <property type="match status" value="1"/>
</dbReference>
<organism evidence="9 10">
    <name type="scientific">Limnospira platensis NIES-46</name>
    <dbReference type="NCBI Taxonomy" id="1236695"/>
    <lineage>
        <taxon>Bacteria</taxon>
        <taxon>Bacillati</taxon>
        <taxon>Cyanobacteriota</taxon>
        <taxon>Cyanophyceae</taxon>
        <taxon>Oscillatoriophycideae</taxon>
        <taxon>Oscillatoriales</taxon>
        <taxon>Sirenicapillariaceae</taxon>
        <taxon>Limnospira</taxon>
    </lineage>
</organism>
<evidence type="ECO:0000313" key="9">
    <source>
        <dbReference type="EMBL" id="GCE92663.1"/>
    </source>
</evidence>
<dbReference type="GO" id="GO:0008168">
    <property type="term" value="F:methyltransferase activity"/>
    <property type="evidence" value="ECO:0007669"/>
    <property type="project" value="UniProtKB-KW"/>
</dbReference>
<evidence type="ECO:0000256" key="1">
    <source>
        <dbReference type="ARBA" id="ARBA00022603"/>
    </source>
</evidence>
<comment type="similarity">
    <text evidence="5 6">Belongs to the class I-like SAM-binding methyltransferase superfamily. C5-methyltransferase family.</text>
</comment>
<evidence type="ECO:0000256" key="4">
    <source>
        <dbReference type="ARBA" id="ARBA00022747"/>
    </source>
</evidence>
<keyword evidence="2 5" id="KW-0808">Transferase</keyword>
<sequence>MQILDSLNGIKWQDKPKLVSLFSGCGGMDLPFHRAGFEVVWAIDCNGAACRTFRRNISETIACNNIQEIDITKVPKADLITGGFPCQDFSMIGKRPGLTGTRGNLYTYFLEFIRHHKPKAFIAENVKGLLSANKYKAIAKIIADFENIEPGYLVKPKLYNFADYGVPQYRERVLIVGVRMDTGFNFIHPFPEYGSDRLYPYRTAKQALKDVEKVTDNNEHQRIHPRTVEIIKRIKPGGNYTDIPKDSEYYVKRMISHVYRRLHPDQPSTTIIAGGGGGTWGYHYQELRSLTNRERARLQTFPDDFVFEGSLTEVRRQIGNAVPPDGMVALVKALIPLFKNSYKPVDLYKLNQELQKLSLSDRLKLANSESAINYRDHLSILTLSPPQPQPPPNPQNREKEPLSNLD</sequence>
<dbReference type="GeneID" id="301681647"/>
<dbReference type="SUPFAM" id="SSF53335">
    <property type="entry name" value="S-adenosyl-L-methionine-dependent methyltransferases"/>
    <property type="match status" value="1"/>
</dbReference>
<evidence type="ECO:0000256" key="2">
    <source>
        <dbReference type="ARBA" id="ARBA00022679"/>
    </source>
</evidence>
<evidence type="ECO:0000256" key="8">
    <source>
        <dbReference type="SAM" id="MobiDB-lite"/>
    </source>
</evidence>
<dbReference type="InterPro" id="IPR050390">
    <property type="entry name" value="C5-Methyltransferase"/>
</dbReference>
<dbReference type="InterPro" id="IPR018117">
    <property type="entry name" value="C5_DNA_meth_AS"/>
</dbReference>
<dbReference type="NCBIfam" id="TIGR00675">
    <property type="entry name" value="dcm"/>
    <property type="match status" value="1"/>
</dbReference>
<comment type="caution">
    <text evidence="9">The sequence shown here is derived from an EMBL/GenBank/DDBJ whole genome shotgun (WGS) entry which is preliminary data.</text>
</comment>
<dbReference type="InterPro" id="IPR001525">
    <property type="entry name" value="C5_MeTfrase"/>
</dbReference>
<keyword evidence="1 5" id="KW-0489">Methyltransferase</keyword>
<keyword evidence="10" id="KW-1185">Reference proteome</keyword>
<evidence type="ECO:0000256" key="6">
    <source>
        <dbReference type="RuleBase" id="RU000416"/>
    </source>
</evidence>